<dbReference type="GeneID" id="71981993"/>
<organism evidence="3 4">
    <name type="scientific">Passalora fulva</name>
    <name type="common">Tomato leaf mold</name>
    <name type="synonym">Cladosporium fulvum</name>
    <dbReference type="NCBI Taxonomy" id="5499"/>
    <lineage>
        <taxon>Eukaryota</taxon>
        <taxon>Fungi</taxon>
        <taxon>Dikarya</taxon>
        <taxon>Ascomycota</taxon>
        <taxon>Pezizomycotina</taxon>
        <taxon>Dothideomycetes</taxon>
        <taxon>Dothideomycetidae</taxon>
        <taxon>Mycosphaerellales</taxon>
        <taxon>Mycosphaerellaceae</taxon>
        <taxon>Fulvia</taxon>
    </lineage>
</organism>
<name>A0A9Q8P2D8_PASFU</name>
<evidence type="ECO:0000256" key="1">
    <source>
        <dbReference type="SAM" id="MobiDB-lite"/>
    </source>
</evidence>
<keyword evidence="4" id="KW-1185">Reference proteome</keyword>
<dbReference type="KEGG" id="ffu:CLAFUR5_02115"/>
<dbReference type="EMBL" id="CP090163">
    <property type="protein sequence ID" value="UJO10888.1"/>
    <property type="molecule type" value="Genomic_DNA"/>
</dbReference>
<dbReference type="PANTHER" id="PTHR33840">
    <property type="match status" value="1"/>
</dbReference>
<sequence>MGSLAQKSRMKSWYLKAKDQALGMSFGEHVMAGYHFLMKHYDDGDAIYFFGFSRGAYTARFLAQMLDYVGLLSAGNEEMLSFGQWILMLYTRMQMRRDESPEDRAKKRNTFDFMKKFRETFSRPVCRIEFLGLFDCVNSVPRFESAWMSRTRFPYTAKTTARVIRHAVSIDERRAKFRQDLISEMRESSHGVSYREYLADHLHLHHRQQDGENGSAKRPSFKKPHYSQPLFRTLRRRRPLAADESSDCAVSPGASQVSVNSNNIPSRRKRDHGRSEEADPEDRQNVLEVWFAGQHGDIGGGWKLSPGEDRRLSDIALMWMLREAQNAGMPFDPIRVKASRLFMHDPEPPLASLAVEAPVIHIKGQEVPSVSSPEQQTASMQEFACEVHRLSTQSRVHDWLRFGGGAGWLSVAAWRFMEFMPFKRMDLQPDGSWRAISWPLPRGETRDMSADCKVHHSVIKRMEADATYRPGNLIVGGGGRGVRKAAEKYGIGSWRVVHKHEDPIEEIHVKDHAQCLSTVNGHS</sequence>
<dbReference type="PANTHER" id="PTHR33840:SF2">
    <property type="entry name" value="TLE1 PHOSPHOLIPASE DOMAIN-CONTAINING PROTEIN"/>
    <property type="match status" value="1"/>
</dbReference>
<feature type="region of interest" description="Disordered" evidence="1">
    <location>
        <begin position="242"/>
        <end position="283"/>
    </location>
</feature>
<feature type="compositionally biased region" description="Polar residues" evidence="1">
    <location>
        <begin position="253"/>
        <end position="265"/>
    </location>
</feature>
<reference evidence="3" key="2">
    <citation type="journal article" date="2022" name="Microb. Genom.">
        <title>A chromosome-scale genome assembly of the tomato pathogen Cladosporium fulvum reveals a compartmentalized genome architecture and the presence of a dispensable chromosome.</title>
        <authorList>
            <person name="Zaccaron A.Z."/>
            <person name="Chen L.H."/>
            <person name="Samaras A."/>
            <person name="Stergiopoulos I."/>
        </authorList>
    </citation>
    <scope>NUCLEOTIDE SEQUENCE</scope>
    <source>
        <strain evidence="3">Race5_Kim</strain>
    </source>
</reference>
<dbReference type="Pfam" id="PF09994">
    <property type="entry name" value="T6SS_Tle1-like_cat"/>
    <property type="match status" value="1"/>
</dbReference>
<reference evidence="3" key="1">
    <citation type="submission" date="2021-12" db="EMBL/GenBank/DDBJ databases">
        <authorList>
            <person name="Zaccaron A."/>
            <person name="Stergiopoulos I."/>
        </authorList>
    </citation>
    <scope>NUCLEOTIDE SEQUENCE</scope>
    <source>
        <strain evidence="3">Race5_Kim</strain>
    </source>
</reference>
<feature type="compositionally biased region" description="Basic and acidic residues" evidence="1">
    <location>
        <begin position="273"/>
        <end position="283"/>
    </location>
</feature>
<dbReference type="AlphaFoldDB" id="A0A9Q8P2D8"/>
<evidence type="ECO:0000313" key="4">
    <source>
        <dbReference type="Proteomes" id="UP000756132"/>
    </source>
</evidence>
<dbReference type="OrthoDB" id="3162439at2759"/>
<gene>
    <name evidence="3" type="ORF">CLAFUR5_02115</name>
</gene>
<accession>A0A9Q8P2D8</accession>
<dbReference type="InterPro" id="IPR018712">
    <property type="entry name" value="Tle1-like_cat"/>
</dbReference>
<dbReference type="Proteomes" id="UP000756132">
    <property type="component" value="Chromosome 1"/>
</dbReference>
<evidence type="ECO:0000313" key="3">
    <source>
        <dbReference type="EMBL" id="UJO10888.1"/>
    </source>
</evidence>
<protein>
    <recommendedName>
        <fullName evidence="2">T6SS Phospholipase effector Tle1-like catalytic domain-containing protein</fullName>
    </recommendedName>
</protein>
<evidence type="ECO:0000259" key="2">
    <source>
        <dbReference type="Pfam" id="PF09994"/>
    </source>
</evidence>
<feature type="region of interest" description="Disordered" evidence="1">
    <location>
        <begin position="207"/>
        <end position="228"/>
    </location>
</feature>
<dbReference type="RefSeq" id="XP_047755254.1">
    <property type="nucleotide sequence ID" value="XM_047901263.1"/>
</dbReference>
<feature type="domain" description="T6SS Phospholipase effector Tle1-like catalytic" evidence="2">
    <location>
        <begin position="6"/>
        <end position="323"/>
    </location>
</feature>
<proteinExistence type="predicted"/>